<dbReference type="GO" id="GO:0005886">
    <property type="term" value="C:plasma membrane"/>
    <property type="evidence" value="ECO:0007669"/>
    <property type="project" value="UniProtKB-SubCell"/>
</dbReference>
<organism evidence="14 15">
    <name type="scientific">Craterilacuibacter sinensis</name>
    <dbReference type="NCBI Taxonomy" id="2686017"/>
    <lineage>
        <taxon>Bacteria</taxon>
        <taxon>Pseudomonadati</taxon>
        <taxon>Pseudomonadota</taxon>
        <taxon>Betaproteobacteria</taxon>
        <taxon>Neisseriales</taxon>
        <taxon>Neisseriaceae</taxon>
        <taxon>Craterilacuibacter</taxon>
    </lineage>
</organism>
<feature type="binding site" evidence="10">
    <location>
        <position position="156"/>
    </location>
    <ligand>
        <name>UDP-N-acetyl-alpha-D-glucosamine</name>
        <dbReference type="ChEBI" id="CHEBI:57705"/>
    </ligand>
</feature>
<feature type="transmembrane region" description="Helical" evidence="11">
    <location>
        <begin position="65"/>
        <end position="84"/>
    </location>
</feature>
<feature type="binding site" evidence="10">
    <location>
        <position position="119"/>
    </location>
    <ligand>
        <name>UDP-N-acetyl-alpha-D-glucosamine</name>
        <dbReference type="ChEBI" id="CHEBI:57705"/>
    </ligand>
</feature>
<evidence type="ECO:0000256" key="8">
    <source>
        <dbReference type="ARBA" id="ARBA00023306"/>
    </source>
</evidence>
<keyword evidence="8 10" id="KW-0131">Cell cycle</keyword>
<comment type="caution">
    <text evidence="14">The sequence shown here is derived from an EMBL/GenBank/DDBJ whole genome shotgun (WGS) entry which is preliminary data.</text>
</comment>
<evidence type="ECO:0000313" key="15">
    <source>
        <dbReference type="Proteomes" id="UP000467214"/>
    </source>
</evidence>
<gene>
    <name evidence="10 14" type="primary">murG</name>
    <name evidence="14" type="ORF">GQF02_05705</name>
</gene>
<comment type="similarity">
    <text evidence="10">Belongs to the glycosyltransferase 28 family. MurG subfamily.</text>
</comment>
<sequence>MVMAGGTGGHIFPGLAVACELQARGWKVIWLGAEGGMETRLVPQHGFAIETITMRGMRGNGLKRWLSLPLMLASAFAGAAGVIFRHRPDMAIGFGGYTGFPGGVMARLCLKPLVIHEQNSVAGLTNRLLSHIASRTLYAFPGAFAARNGLVGNPVRSEIVAQDAPAARFAGRSGPLRVLVVGGSLGAKVFNDTVPAALALLPEDKRPQVVHQAGAKQIDALRDNYAKAGVKADCRAFIDDMAGEYAAADLVLCRAGALTVAELAAVGVASVLVPYPHAVDDHQTGNARFLSDAAAARLLPQDTLDADMLASLLQSLTRADCLQMAEAARALALPDAARQVADVCEQLVRED</sequence>
<comment type="pathway">
    <text evidence="10">Cell wall biogenesis; peptidoglycan biosynthesis.</text>
</comment>
<evidence type="ECO:0000256" key="3">
    <source>
        <dbReference type="ARBA" id="ARBA00022676"/>
    </source>
</evidence>
<comment type="subcellular location">
    <subcellularLocation>
        <location evidence="10">Cell membrane</location>
        <topology evidence="10">Peripheral membrane protein</topology>
        <orientation evidence="10">Cytoplasmic side</orientation>
    </subcellularLocation>
</comment>
<evidence type="ECO:0000313" key="14">
    <source>
        <dbReference type="EMBL" id="MXR36468.1"/>
    </source>
</evidence>
<accession>A0A845BMP6</accession>
<dbReference type="Pfam" id="PF04101">
    <property type="entry name" value="Glyco_tran_28_C"/>
    <property type="match status" value="1"/>
</dbReference>
<reference evidence="14 15" key="1">
    <citation type="submission" date="2019-12" db="EMBL/GenBank/DDBJ databases">
        <title>Neisseriaceae gen. nov. sp. Genome sequencing and assembly.</title>
        <authorList>
            <person name="Liu Z."/>
            <person name="Li A."/>
        </authorList>
    </citation>
    <scope>NUCLEOTIDE SEQUENCE [LARGE SCALE GENOMIC DNA]</scope>
    <source>
        <strain evidence="14 15">B2N2-7</strain>
    </source>
</reference>
<comment type="catalytic activity">
    <reaction evidence="10">
        <text>di-trans,octa-cis-undecaprenyl diphospho-N-acetyl-alpha-D-muramoyl-L-alanyl-D-glutamyl-meso-2,6-diaminopimeloyl-D-alanyl-D-alanine + UDP-N-acetyl-alpha-D-glucosamine = di-trans,octa-cis-undecaprenyl diphospho-[N-acetyl-alpha-D-glucosaminyl-(1-&gt;4)]-N-acetyl-alpha-D-muramoyl-L-alanyl-D-glutamyl-meso-2,6-diaminopimeloyl-D-alanyl-D-alanine + UDP + H(+)</text>
        <dbReference type="Rhea" id="RHEA:31227"/>
        <dbReference type="ChEBI" id="CHEBI:15378"/>
        <dbReference type="ChEBI" id="CHEBI:57705"/>
        <dbReference type="ChEBI" id="CHEBI:58223"/>
        <dbReference type="ChEBI" id="CHEBI:61387"/>
        <dbReference type="ChEBI" id="CHEBI:61388"/>
        <dbReference type="EC" id="2.4.1.227"/>
    </reaction>
</comment>
<dbReference type="GO" id="GO:0005975">
    <property type="term" value="P:carbohydrate metabolic process"/>
    <property type="evidence" value="ECO:0007669"/>
    <property type="project" value="InterPro"/>
</dbReference>
<feature type="domain" description="Glycosyltransferase family 28 N-terminal" evidence="12">
    <location>
        <begin position="2"/>
        <end position="136"/>
    </location>
</feature>
<dbReference type="EMBL" id="WSSB01000004">
    <property type="protein sequence ID" value="MXR36468.1"/>
    <property type="molecule type" value="Genomic_DNA"/>
</dbReference>
<keyword evidence="4 10" id="KW-0808">Transferase</keyword>
<keyword evidence="9 10" id="KW-0961">Cell wall biogenesis/degradation</keyword>
<dbReference type="Proteomes" id="UP000467214">
    <property type="component" value="Unassembled WGS sequence"/>
</dbReference>
<keyword evidence="11" id="KW-1133">Transmembrane helix</keyword>
<protein>
    <recommendedName>
        <fullName evidence="10">UDP-N-acetylglucosamine--N-acetylmuramyl-(pentapeptide) pyrophosphoryl-undecaprenol N-acetylglucosamine transferase</fullName>
        <ecNumber evidence="10">2.4.1.227</ecNumber>
    </recommendedName>
    <alternativeName>
        <fullName evidence="10">Undecaprenyl-PP-MurNAc-pentapeptide-UDPGlcNAc GlcNAc transferase</fullName>
    </alternativeName>
</protein>
<dbReference type="EC" id="2.4.1.227" evidence="10"/>
<evidence type="ECO:0000256" key="10">
    <source>
        <dbReference type="HAMAP-Rule" id="MF_00033"/>
    </source>
</evidence>
<keyword evidence="15" id="KW-1185">Reference proteome</keyword>
<evidence type="ECO:0000256" key="11">
    <source>
        <dbReference type="SAM" id="Phobius"/>
    </source>
</evidence>
<dbReference type="SUPFAM" id="SSF53756">
    <property type="entry name" value="UDP-Glycosyltransferase/glycogen phosphorylase"/>
    <property type="match status" value="1"/>
</dbReference>
<keyword evidence="6 10" id="KW-0573">Peptidoglycan synthesis</keyword>
<evidence type="ECO:0000259" key="13">
    <source>
        <dbReference type="Pfam" id="PF04101"/>
    </source>
</evidence>
<keyword evidence="1 10" id="KW-1003">Cell membrane</keyword>
<dbReference type="HAMAP" id="MF_00033">
    <property type="entry name" value="MurG"/>
    <property type="match status" value="1"/>
</dbReference>
<evidence type="ECO:0000256" key="9">
    <source>
        <dbReference type="ARBA" id="ARBA00023316"/>
    </source>
</evidence>
<feature type="binding site" evidence="10">
    <location>
        <position position="184"/>
    </location>
    <ligand>
        <name>UDP-N-acetyl-alpha-D-glucosamine</name>
        <dbReference type="ChEBI" id="CHEBI:57705"/>
    </ligand>
</feature>
<dbReference type="Gene3D" id="3.40.50.2000">
    <property type="entry name" value="Glycogen Phosphorylase B"/>
    <property type="match status" value="2"/>
</dbReference>
<dbReference type="GO" id="GO:0051301">
    <property type="term" value="P:cell division"/>
    <property type="evidence" value="ECO:0007669"/>
    <property type="project" value="UniProtKB-KW"/>
</dbReference>
<dbReference type="Pfam" id="PF03033">
    <property type="entry name" value="Glyco_transf_28"/>
    <property type="match status" value="1"/>
</dbReference>
<keyword evidence="5 10" id="KW-0133">Cell shape</keyword>
<keyword evidence="11" id="KW-0812">Transmembrane</keyword>
<feature type="binding site" evidence="10">
    <location>
        <begin position="257"/>
        <end position="262"/>
    </location>
    <ligand>
        <name>UDP-N-acetyl-alpha-D-glucosamine</name>
        <dbReference type="ChEBI" id="CHEBI:57705"/>
    </ligand>
</feature>
<keyword evidence="3 10" id="KW-0328">Glycosyltransferase</keyword>
<evidence type="ECO:0000256" key="2">
    <source>
        <dbReference type="ARBA" id="ARBA00022618"/>
    </source>
</evidence>
<feature type="binding site" evidence="10">
    <location>
        <begin position="7"/>
        <end position="9"/>
    </location>
    <ligand>
        <name>UDP-N-acetyl-alpha-D-glucosamine</name>
        <dbReference type="ChEBI" id="CHEBI:57705"/>
    </ligand>
</feature>
<keyword evidence="2 10" id="KW-0132">Cell division</keyword>
<dbReference type="InterPro" id="IPR007235">
    <property type="entry name" value="Glyco_trans_28_C"/>
</dbReference>
<evidence type="ECO:0000259" key="12">
    <source>
        <dbReference type="Pfam" id="PF03033"/>
    </source>
</evidence>
<feature type="domain" description="Glycosyl transferase family 28 C-terminal" evidence="13">
    <location>
        <begin position="178"/>
        <end position="339"/>
    </location>
</feature>
<keyword evidence="7 10" id="KW-0472">Membrane</keyword>
<proteinExistence type="inferred from homology"/>
<feature type="binding site" evidence="10">
    <location>
        <position position="238"/>
    </location>
    <ligand>
        <name>UDP-N-acetyl-alpha-D-glucosamine</name>
        <dbReference type="ChEBI" id="CHEBI:57705"/>
    </ligand>
</feature>
<dbReference type="GO" id="GO:0009252">
    <property type="term" value="P:peptidoglycan biosynthetic process"/>
    <property type="evidence" value="ECO:0007669"/>
    <property type="project" value="UniProtKB-UniRule"/>
</dbReference>
<dbReference type="InterPro" id="IPR004276">
    <property type="entry name" value="GlycoTrans_28_N"/>
</dbReference>
<name>A0A845BMP6_9NEIS</name>
<dbReference type="PANTHER" id="PTHR21015">
    <property type="entry name" value="UDP-N-ACETYLGLUCOSAMINE--N-ACETYLMURAMYL-(PENTAPEPTIDE) PYROPHOSPHORYL-UNDECAPRENOL N-ACETYLGLUCOSAMINE TRANSFERASE 1"/>
    <property type="match status" value="1"/>
</dbReference>
<dbReference type="InterPro" id="IPR006009">
    <property type="entry name" value="GlcNAc_MurG"/>
</dbReference>
<dbReference type="GO" id="GO:0050511">
    <property type="term" value="F:undecaprenyldiphospho-muramoylpentapeptide beta-N-acetylglucosaminyltransferase activity"/>
    <property type="evidence" value="ECO:0007669"/>
    <property type="project" value="UniProtKB-UniRule"/>
</dbReference>
<dbReference type="GO" id="GO:0071555">
    <property type="term" value="P:cell wall organization"/>
    <property type="evidence" value="ECO:0007669"/>
    <property type="project" value="UniProtKB-KW"/>
</dbReference>
<dbReference type="CDD" id="cd03785">
    <property type="entry name" value="GT28_MurG"/>
    <property type="match status" value="1"/>
</dbReference>
<dbReference type="GO" id="GO:0008360">
    <property type="term" value="P:regulation of cell shape"/>
    <property type="evidence" value="ECO:0007669"/>
    <property type="project" value="UniProtKB-KW"/>
</dbReference>
<evidence type="ECO:0000256" key="1">
    <source>
        <dbReference type="ARBA" id="ARBA00022475"/>
    </source>
</evidence>
<evidence type="ECO:0000256" key="4">
    <source>
        <dbReference type="ARBA" id="ARBA00022679"/>
    </source>
</evidence>
<dbReference type="PANTHER" id="PTHR21015:SF22">
    <property type="entry name" value="GLYCOSYLTRANSFERASE"/>
    <property type="match status" value="1"/>
</dbReference>
<dbReference type="NCBIfam" id="TIGR01133">
    <property type="entry name" value="murG"/>
    <property type="match status" value="1"/>
</dbReference>
<evidence type="ECO:0000256" key="7">
    <source>
        <dbReference type="ARBA" id="ARBA00023136"/>
    </source>
</evidence>
<comment type="function">
    <text evidence="10">Cell wall formation. Catalyzes the transfer of a GlcNAc subunit on undecaprenyl-pyrophosphoryl-MurNAc-pentapeptide (lipid intermediate I) to form undecaprenyl-pyrophosphoryl-MurNAc-(pentapeptide)GlcNAc (lipid intermediate II).</text>
</comment>
<dbReference type="UniPathway" id="UPA00219"/>
<feature type="binding site" evidence="10">
    <location>
        <position position="283"/>
    </location>
    <ligand>
        <name>UDP-N-acetyl-alpha-D-glucosamine</name>
        <dbReference type="ChEBI" id="CHEBI:57705"/>
    </ligand>
</feature>
<evidence type="ECO:0000256" key="5">
    <source>
        <dbReference type="ARBA" id="ARBA00022960"/>
    </source>
</evidence>
<dbReference type="AlphaFoldDB" id="A0A845BMP6"/>
<evidence type="ECO:0000256" key="6">
    <source>
        <dbReference type="ARBA" id="ARBA00022984"/>
    </source>
</evidence>